<gene>
    <name evidence="10" type="primary">CSON010013</name>
</gene>
<dbReference type="InterPro" id="IPR004045">
    <property type="entry name" value="Glutathione_S-Trfase_N"/>
</dbReference>
<evidence type="ECO:0000256" key="7">
    <source>
        <dbReference type="ARBA" id="ARBA00047960"/>
    </source>
</evidence>
<evidence type="ECO:0000259" key="8">
    <source>
        <dbReference type="PROSITE" id="PS50404"/>
    </source>
</evidence>
<comment type="subcellular location">
    <subcellularLocation>
        <location evidence="1">Cytoplasm</location>
    </subcellularLocation>
</comment>
<dbReference type="EMBL" id="UFQT01004021">
    <property type="protein sequence ID" value="SSX35434.1"/>
    <property type="molecule type" value="Genomic_DNA"/>
</dbReference>
<evidence type="ECO:0000313" key="11">
    <source>
        <dbReference type="EMBL" id="SSX35434.1"/>
    </source>
</evidence>
<evidence type="ECO:0000256" key="4">
    <source>
        <dbReference type="ARBA" id="ARBA00012452"/>
    </source>
</evidence>
<dbReference type="InterPro" id="IPR040077">
    <property type="entry name" value="GST_C_Theta"/>
</dbReference>
<comment type="similarity">
    <text evidence="2">Belongs to the GST superfamily. Theta family.</text>
</comment>
<dbReference type="Pfam" id="PF13409">
    <property type="entry name" value="GST_N_2"/>
    <property type="match status" value="1"/>
</dbReference>
<evidence type="ECO:0000256" key="3">
    <source>
        <dbReference type="ARBA" id="ARBA00011738"/>
    </source>
</evidence>
<dbReference type="SUPFAM" id="SSF52833">
    <property type="entry name" value="Thioredoxin-like"/>
    <property type="match status" value="1"/>
</dbReference>
<dbReference type="SFLD" id="SFLDG00358">
    <property type="entry name" value="Main_(cytGST)"/>
    <property type="match status" value="1"/>
</dbReference>
<dbReference type="InterPro" id="IPR010987">
    <property type="entry name" value="Glutathione-S-Trfase_C-like"/>
</dbReference>
<dbReference type="GO" id="GO:0006749">
    <property type="term" value="P:glutathione metabolic process"/>
    <property type="evidence" value="ECO:0007669"/>
    <property type="project" value="TreeGrafter"/>
</dbReference>
<dbReference type="CDD" id="cd03183">
    <property type="entry name" value="GST_C_Theta"/>
    <property type="match status" value="1"/>
</dbReference>
<evidence type="ECO:0000256" key="6">
    <source>
        <dbReference type="ARBA" id="ARBA00022679"/>
    </source>
</evidence>
<dbReference type="EMBL" id="UFQS01004021">
    <property type="protein sequence ID" value="SSX16105.1"/>
    <property type="molecule type" value="Genomic_DNA"/>
</dbReference>
<feature type="domain" description="GST N-terminal" evidence="8">
    <location>
        <begin position="3"/>
        <end position="85"/>
    </location>
</feature>
<evidence type="ECO:0000256" key="1">
    <source>
        <dbReference type="ARBA" id="ARBA00004496"/>
    </source>
</evidence>
<dbReference type="InterPro" id="IPR004046">
    <property type="entry name" value="GST_C"/>
</dbReference>
<dbReference type="PROSITE" id="PS50404">
    <property type="entry name" value="GST_NTER"/>
    <property type="match status" value="1"/>
</dbReference>
<keyword evidence="6" id="KW-0808">Transferase</keyword>
<name>A0A336LHH2_CULSO</name>
<evidence type="ECO:0000256" key="2">
    <source>
        <dbReference type="ARBA" id="ARBA00009899"/>
    </source>
</evidence>
<accession>A0A336LHH2</accession>
<dbReference type="PROSITE" id="PS50405">
    <property type="entry name" value="GST_CTER"/>
    <property type="match status" value="1"/>
</dbReference>
<dbReference type="InterPro" id="IPR051369">
    <property type="entry name" value="GST_Theta"/>
</dbReference>
<dbReference type="OMA" id="YFRTIWL"/>
<feature type="domain" description="GST C-terminal" evidence="9">
    <location>
        <begin position="93"/>
        <end position="231"/>
    </location>
</feature>
<dbReference type="InterPro" id="IPR040079">
    <property type="entry name" value="Glutathione_S-Trfase"/>
</dbReference>
<evidence type="ECO:0000256" key="5">
    <source>
        <dbReference type="ARBA" id="ARBA00022490"/>
    </source>
</evidence>
<dbReference type="PANTHER" id="PTHR43917">
    <property type="match status" value="1"/>
</dbReference>
<organism evidence="10">
    <name type="scientific">Culicoides sonorensis</name>
    <name type="common">Biting midge</name>
    <dbReference type="NCBI Taxonomy" id="179676"/>
    <lineage>
        <taxon>Eukaryota</taxon>
        <taxon>Metazoa</taxon>
        <taxon>Ecdysozoa</taxon>
        <taxon>Arthropoda</taxon>
        <taxon>Hexapoda</taxon>
        <taxon>Insecta</taxon>
        <taxon>Pterygota</taxon>
        <taxon>Neoptera</taxon>
        <taxon>Endopterygota</taxon>
        <taxon>Diptera</taxon>
        <taxon>Nematocera</taxon>
        <taxon>Chironomoidea</taxon>
        <taxon>Ceratopogonidae</taxon>
        <taxon>Ceratopogoninae</taxon>
        <taxon>Culicoides</taxon>
        <taxon>Monoculicoides</taxon>
    </lineage>
</organism>
<dbReference type="Pfam" id="PF00043">
    <property type="entry name" value="GST_C"/>
    <property type="match status" value="1"/>
</dbReference>
<dbReference type="SFLD" id="SFLDS00019">
    <property type="entry name" value="Glutathione_Transferase_(cytos"/>
    <property type="match status" value="1"/>
</dbReference>
<evidence type="ECO:0000313" key="10">
    <source>
        <dbReference type="EMBL" id="SSX16105.1"/>
    </source>
</evidence>
<reference evidence="11" key="2">
    <citation type="submission" date="2018-07" db="EMBL/GenBank/DDBJ databases">
        <authorList>
            <person name="Quirk P.G."/>
            <person name="Krulwich T.A."/>
        </authorList>
    </citation>
    <scope>NUCLEOTIDE SEQUENCE</scope>
</reference>
<comment type="catalytic activity">
    <reaction evidence="7">
        <text>RX + glutathione = an S-substituted glutathione + a halide anion + H(+)</text>
        <dbReference type="Rhea" id="RHEA:16437"/>
        <dbReference type="ChEBI" id="CHEBI:15378"/>
        <dbReference type="ChEBI" id="CHEBI:16042"/>
        <dbReference type="ChEBI" id="CHEBI:17792"/>
        <dbReference type="ChEBI" id="CHEBI:57925"/>
        <dbReference type="ChEBI" id="CHEBI:90779"/>
        <dbReference type="EC" id="2.5.1.18"/>
    </reaction>
</comment>
<dbReference type="VEuPathDB" id="VectorBase:CSON010013"/>
<dbReference type="FunFam" id="1.20.1050.10:FF:000008">
    <property type="entry name" value="Glutathione S-transferase theta-1"/>
    <property type="match status" value="1"/>
</dbReference>
<dbReference type="CDD" id="cd03050">
    <property type="entry name" value="GST_N_Theta"/>
    <property type="match status" value="1"/>
</dbReference>
<dbReference type="InterPro" id="IPR036282">
    <property type="entry name" value="Glutathione-S-Trfase_C_sf"/>
</dbReference>
<dbReference type="InterPro" id="IPR036249">
    <property type="entry name" value="Thioredoxin-like_sf"/>
</dbReference>
<dbReference type="Gene3D" id="3.40.30.10">
    <property type="entry name" value="Glutaredoxin"/>
    <property type="match status" value="1"/>
</dbReference>
<keyword evidence="5" id="KW-0963">Cytoplasm</keyword>
<dbReference type="InterPro" id="IPR040075">
    <property type="entry name" value="GST_N_Theta"/>
</dbReference>
<dbReference type="Gene3D" id="1.20.1050.10">
    <property type="match status" value="1"/>
</dbReference>
<dbReference type="AlphaFoldDB" id="A0A336LHH2"/>
<dbReference type="SUPFAM" id="SSF47616">
    <property type="entry name" value="GST C-terminal domain-like"/>
    <property type="match status" value="1"/>
</dbReference>
<reference evidence="10" key="1">
    <citation type="submission" date="2018-04" db="EMBL/GenBank/DDBJ databases">
        <authorList>
            <person name="Go L.Y."/>
            <person name="Mitchell J.A."/>
        </authorList>
    </citation>
    <scope>NUCLEOTIDE SEQUENCE</scope>
    <source>
        <tissue evidence="10">Whole organism</tissue>
    </source>
</reference>
<sequence>MSKSIKLYFDLMSQPSRALYILFDLAKIPTDRQPVALRNGAHMTDEFKKINRFQKVPCIVDHDGFKLSESIAILRYLDRKNEFPLLKNFYPEDGKKRALVDEFLEWQHNSLRVFCAMYFQFAWLLPIMTGHPSKPERVEEMKTLMENALDTIEDTWLGDTNKFLTGDTLTVADLWAACEIEQPTMAGYDPRNGRPKLTNWLKQVRTATNPVYDEAHRIVYKVAENEKKKKAKL</sequence>
<comment type="subunit">
    <text evidence="3">Homodimer.</text>
</comment>
<dbReference type="GO" id="GO:0004364">
    <property type="term" value="F:glutathione transferase activity"/>
    <property type="evidence" value="ECO:0007669"/>
    <property type="project" value="UniProtKB-EC"/>
</dbReference>
<proteinExistence type="inferred from homology"/>
<evidence type="ECO:0000259" key="9">
    <source>
        <dbReference type="PROSITE" id="PS50405"/>
    </source>
</evidence>
<dbReference type="EC" id="2.5.1.18" evidence="4"/>
<dbReference type="PANTHER" id="PTHR43917:SF8">
    <property type="entry name" value="GH16740P-RELATED"/>
    <property type="match status" value="1"/>
</dbReference>
<protein>
    <recommendedName>
        <fullName evidence="4">glutathione transferase</fullName>
        <ecNumber evidence="4">2.5.1.18</ecNumber>
    </recommendedName>
</protein>
<dbReference type="GO" id="GO:0005737">
    <property type="term" value="C:cytoplasm"/>
    <property type="evidence" value="ECO:0007669"/>
    <property type="project" value="UniProtKB-SubCell"/>
</dbReference>